<name>A0ABW3X1I8_9HYPH</name>
<evidence type="ECO:0000313" key="2">
    <source>
        <dbReference type="Proteomes" id="UP001597176"/>
    </source>
</evidence>
<proteinExistence type="predicted"/>
<protein>
    <submittedName>
        <fullName evidence="1">Uncharacterized protein</fullName>
    </submittedName>
</protein>
<gene>
    <name evidence="1" type="ORF">ACFQ4G_18130</name>
</gene>
<sequence length="78" mass="8433">MMTLLRLAYLFAWLRPWVSAKLTPYPLALPMVDQVKAAFPDPKAGIPVLLAVPPGASRSPNEGVRLHGVLVNDRLASG</sequence>
<evidence type="ECO:0000313" key="1">
    <source>
        <dbReference type="EMBL" id="MFD1303494.1"/>
    </source>
</evidence>
<dbReference type="Proteomes" id="UP001597176">
    <property type="component" value="Unassembled WGS sequence"/>
</dbReference>
<comment type="caution">
    <text evidence="1">The sequence shown here is derived from an EMBL/GenBank/DDBJ whole genome shotgun (WGS) entry which is preliminary data.</text>
</comment>
<reference evidence="2" key="1">
    <citation type="journal article" date="2019" name="Int. J. Syst. Evol. Microbiol.">
        <title>The Global Catalogue of Microorganisms (GCM) 10K type strain sequencing project: providing services to taxonomists for standard genome sequencing and annotation.</title>
        <authorList>
            <consortium name="The Broad Institute Genomics Platform"/>
            <consortium name="The Broad Institute Genome Sequencing Center for Infectious Disease"/>
            <person name="Wu L."/>
            <person name="Ma J."/>
        </authorList>
    </citation>
    <scope>NUCLEOTIDE SEQUENCE [LARGE SCALE GENOMIC DNA]</scope>
    <source>
        <strain evidence="2">CCUG 56108</strain>
    </source>
</reference>
<organism evidence="1 2">
    <name type="scientific">Methylobacterium marchantiae</name>
    <dbReference type="NCBI Taxonomy" id="600331"/>
    <lineage>
        <taxon>Bacteria</taxon>
        <taxon>Pseudomonadati</taxon>
        <taxon>Pseudomonadota</taxon>
        <taxon>Alphaproteobacteria</taxon>
        <taxon>Hyphomicrobiales</taxon>
        <taxon>Methylobacteriaceae</taxon>
        <taxon>Methylobacterium</taxon>
    </lineage>
</organism>
<accession>A0ABW3X1I8</accession>
<dbReference type="RefSeq" id="WP_238208539.1">
    <property type="nucleotide sequence ID" value="NZ_JBHTND010000030.1"/>
</dbReference>
<dbReference type="EMBL" id="JBHTND010000030">
    <property type="protein sequence ID" value="MFD1303494.1"/>
    <property type="molecule type" value="Genomic_DNA"/>
</dbReference>
<keyword evidence="2" id="KW-1185">Reference proteome</keyword>